<dbReference type="OrthoDB" id="6434263at2759"/>
<dbReference type="AlphaFoldDB" id="A0A8X6YRA3"/>
<evidence type="ECO:0000313" key="1">
    <source>
        <dbReference type="EMBL" id="GFY76542.1"/>
    </source>
</evidence>
<reference evidence="1" key="1">
    <citation type="submission" date="2020-08" db="EMBL/GenBank/DDBJ databases">
        <title>Multicomponent nature underlies the extraordinary mechanical properties of spider dragline silk.</title>
        <authorList>
            <person name="Kono N."/>
            <person name="Nakamura H."/>
            <person name="Mori M."/>
            <person name="Yoshida Y."/>
            <person name="Ohtoshi R."/>
            <person name="Malay A.D."/>
            <person name="Moran D.A.P."/>
            <person name="Tomita M."/>
            <person name="Numata K."/>
            <person name="Arakawa K."/>
        </authorList>
    </citation>
    <scope>NUCLEOTIDE SEQUENCE</scope>
</reference>
<accession>A0A8X6YRA3</accession>
<keyword evidence="2" id="KW-1185">Reference proteome</keyword>
<organism evidence="1 2">
    <name type="scientific">Trichonephila inaurata madagascariensis</name>
    <dbReference type="NCBI Taxonomy" id="2747483"/>
    <lineage>
        <taxon>Eukaryota</taxon>
        <taxon>Metazoa</taxon>
        <taxon>Ecdysozoa</taxon>
        <taxon>Arthropoda</taxon>
        <taxon>Chelicerata</taxon>
        <taxon>Arachnida</taxon>
        <taxon>Araneae</taxon>
        <taxon>Araneomorphae</taxon>
        <taxon>Entelegynae</taxon>
        <taxon>Araneoidea</taxon>
        <taxon>Nephilidae</taxon>
        <taxon>Trichonephila</taxon>
        <taxon>Trichonephila inaurata</taxon>
    </lineage>
</organism>
<evidence type="ECO:0000313" key="2">
    <source>
        <dbReference type="Proteomes" id="UP000886998"/>
    </source>
</evidence>
<name>A0A8X6YRA3_9ARAC</name>
<comment type="caution">
    <text evidence="1">The sequence shown here is derived from an EMBL/GenBank/DDBJ whole genome shotgun (WGS) entry which is preliminary data.</text>
</comment>
<dbReference type="EMBL" id="BMAV01022008">
    <property type="protein sequence ID" value="GFY76542.1"/>
    <property type="molecule type" value="Genomic_DNA"/>
</dbReference>
<dbReference type="Proteomes" id="UP000886998">
    <property type="component" value="Unassembled WGS sequence"/>
</dbReference>
<protein>
    <submittedName>
        <fullName evidence="1">Uncharacterized protein</fullName>
    </submittedName>
</protein>
<proteinExistence type="predicted"/>
<sequence>MSLEVKVRLVHFWRVPGLTENWVWSVFEASLVGRKSTSRTLGGLIANNPQYKDVTIGQNVVINEEDIIRVEEAAAEMAEETNGEPTQDT</sequence>
<gene>
    <name evidence="1" type="ORF">TNIN_251771</name>
</gene>